<evidence type="ECO:0000256" key="1">
    <source>
        <dbReference type="SAM" id="SignalP"/>
    </source>
</evidence>
<name>A0ABQ3GLB9_9MICC</name>
<feature type="signal peptide" evidence="1">
    <location>
        <begin position="1"/>
        <end position="20"/>
    </location>
</feature>
<protein>
    <submittedName>
        <fullName evidence="2">Uncharacterized protein</fullName>
    </submittedName>
</protein>
<gene>
    <name evidence="2" type="ORF">GCM10008096_29170</name>
</gene>
<dbReference type="InterPro" id="IPR030987">
    <property type="entry name" value="AbiV"/>
</dbReference>
<dbReference type="RefSeq" id="WP_189351437.1">
    <property type="nucleotide sequence ID" value="NZ_BMXK01000016.1"/>
</dbReference>
<dbReference type="Pfam" id="PF18728">
    <property type="entry name" value="HEPN_AbiV"/>
    <property type="match status" value="1"/>
</dbReference>
<accession>A0ABQ3GLB9</accession>
<evidence type="ECO:0000313" key="2">
    <source>
        <dbReference type="EMBL" id="GHD13188.1"/>
    </source>
</evidence>
<dbReference type="NCBIfam" id="TIGR04498">
    <property type="entry name" value="AbiV_defense"/>
    <property type="match status" value="1"/>
</dbReference>
<dbReference type="Proteomes" id="UP000642819">
    <property type="component" value="Unassembled WGS sequence"/>
</dbReference>
<reference evidence="3" key="1">
    <citation type="journal article" date="2019" name="Int. J. Syst. Evol. Microbiol.">
        <title>The Global Catalogue of Microorganisms (GCM) 10K type strain sequencing project: providing services to taxonomists for standard genome sequencing and annotation.</title>
        <authorList>
            <consortium name="The Broad Institute Genomics Platform"/>
            <consortium name="The Broad Institute Genome Sequencing Center for Infectious Disease"/>
            <person name="Wu L."/>
            <person name="Ma J."/>
        </authorList>
    </citation>
    <scope>NUCLEOTIDE SEQUENCE [LARGE SCALE GENOMIC DNA]</scope>
    <source>
        <strain evidence="3">KCTC 19466</strain>
    </source>
</reference>
<sequence>MTTMAPAAARALWLALLDNAAQLVVEADVLFPSPRAQSLVVLAQEEAGKAIWVRKAFWNAWYGDDETPRKVPELHAQWRAHNAKLMAAIDYYTTVLEVPGNSEPVDIELVRAHAPEIVVAYLKRVALEDNQAKQEGFYVDLKADGSFTVPQADRPLLRSEIWGAADLIKWSIDDDHLMCSIVRRPRVLSSDAIAAKLDSILADESYEGVEERD</sequence>
<evidence type="ECO:0000313" key="3">
    <source>
        <dbReference type="Proteomes" id="UP000642819"/>
    </source>
</evidence>
<organism evidence="2 3">
    <name type="scientific">Zhihengliuella salsuginis</name>
    <dbReference type="NCBI Taxonomy" id="578222"/>
    <lineage>
        <taxon>Bacteria</taxon>
        <taxon>Bacillati</taxon>
        <taxon>Actinomycetota</taxon>
        <taxon>Actinomycetes</taxon>
        <taxon>Micrococcales</taxon>
        <taxon>Micrococcaceae</taxon>
        <taxon>Zhihengliuella</taxon>
    </lineage>
</organism>
<proteinExistence type="predicted"/>
<keyword evidence="3" id="KW-1185">Reference proteome</keyword>
<feature type="chain" id="PRO_5045434108" evidence="1">
    <location>
        <begin position="21"/>
        <end position="213"/>
    </location>
</feature>
<dbReference type="EMBL" id="BMXK01000016">
    <property type="protein sequence ID" value="GHD13188.1"/>
    <property type="molecule type" value="Genomic_DNA"/>
</dbReference>
<comment type="caution">
    <text evidence="2">The sequence shown here is derived from an EMBL/GenBank/DDBJ whole genome shotgun (WGS) entry which is preliminary data.</text>
</comment>
<keyword evidence="1" id="KW-0732">Signal</keyword>